<protein>
    <recommendedName>
        <fullName evidence="2">Response regulatory domain-containing protein</fullName>
    </recommendedName>
</protein>
<dbReference type="AlphaFoldDB" id="A0A3G1B0I1"/>
<keyword evidence="1" id="KW-0597">Phosphoprotein</keyword>
<name>A0A3G1B0I1_9ARCH</name>
<dbReference type="SUPFAM" id="SSF52172">
    <property type="entry name" value="CheY-like"/>
    <property type="match status" value="1"/>
</dbReference>
<dbReference type="KEGG" id="tah:SU86_000325"/>
<proteinExistence type="predicted"/>
<dbReference type="PANTHER" id="PTHR44591:SF3">
    <property type="entry name" value="RESPONSE REGULATORY DOMAIN-CONTAINING PROTEIN"/>
    <property type="match status" value="1"/>
</dbReference>
<dbReference type="PROSITE" id="PS50110">
    <property type="entry name" value="RESPONSE_REGULATORY"/>
    <property type="match status" value="1"/>
</dbReference>
<dbReference type="InterPro" id="IPR011006">
    <property type="entry name" value="CheY-like_superfamily"/>
</dbReference>
<dbReference type="SMART" id="SM00448">
    <property type="entry name" value="REC"/>
    <property type="match status" value="1"/>
</dbReference>
<dbReference type="STRING" id="1603555.SU86_000325"/>
<evidence type="ECO:0000313" key="3">
    <source>
        <dbReference type="EMBL" id="AJZ75092.1"/>
    </source>
</evidence>
<reference evidence="3 4" key="1">
    <citation type="journal article" date="2016" name="Sci. Rep.">
        <title>A novel ammonia-oxidizing archaeon from wastewater treatment plant: Its enrichment, physiological and genomic characteristics.</title>
        <authorList>
            <person name="Li Y."/>
            <person name="Ding K."/>
            <person name="Wen X."/>
            <person name="Zhang B."/>
            <person name="Shen B."/>
            <person name="Yang Y."/>
        </authorList>
    </citation>
    <scope>NUCLEOTIDE SEQUENCE [LARGE SCALE GENOMIC DNA]</scope>
    <source>
        <strain evidence="3 4">SAT1</strain>
    </source>
</reference>
<gene>
    <name evidence="3" type="ORF">SU86_000325</name>
</gene>
<dbReference type="PANTHER" id="PTHR44591">
    <property type="entry name" value="STRESS RESPONSE REGULATOR PROTEIN 1"/>
    <property type="match status" value="1"/>
</dbReference>
<evidence type="ECO:0000313" key="4">
    <source>
        <dbReference type="Proteomes" id="UP000266745"/>
    </source>
</evidence>
<dbReference type="EMBL" id="CP011097">
    <property type="protein sequence ID" value="AJZ75092.1"/>
    <property type="molecule type" value="Genomic_DNA"/>
</dbReference>
<accession>A0A3G1B0I1</accession>
<dbReference type="Proteomes" id="UP000266745">
    <property type="component" value="Chromosome"/>
</dbReference>
<dbReference type="Pfam" id="PF00072">
    <property type="entry name" value="Response_reg"/>
    <property type="match status" value="1"/>
</dbReference>
<dbReference type="Gene3D" id="3.40.50.2300">
    <property type="match status" value="1"/>
</dbReference>
<sequence>MLIRAIIVDDEIDSSEVFAEFLKIKNVDVLGLGRNGMEGVELYKKYKPDVVFLDLVMPNYDGFYALEEIKKINPDARVIIITAYYTDLMKKKLDSFGIEDIFQKPYSVTAIANSLNQKVKA</sequence>
<dbReference type="InterPro" id="IPR001789">
    <property type="entry name" value="Sig_transdc_resp-reg_receiver"/>
</dbReference>
<keyword evidence="4" id="KW-1185">Reference proteome</keyword>
<dbReference type="GO" id="GO:0000160">
    <property type="term" value="P:phosphorelay signal transduction system"/>
    <property type="evidence" value="ECO:0007669"/>
    <property type="project" value="InterPro"/>
</dbReference>
<dbReference type="InterPro" id="IPR050595">
    <property type="entry name" value="Bact_response_regulator"/>
</dbReference>
<organism evidence="3 4">
    <name type="scientific">Candidatus Nitrosotenuis cloacae</name>
    <dbReference type="NCBI Taxonomy" id="1603555"/>
    <lineage>
        <taxon>Archaea</taxon>
        <taxon>Nitrososphaerota</taxon>
        <taxon>Candidatus Nitrosotenuis</taxon>
    </lineage>
</organism>
<feature type="domain" description="Response regulatory" evidence="2">
    <location>
        <begin position="4"/>
        <end position="119"/>
    </location>
</feature>
<evidence type="ECO:0000259" key="2">
    <source>
        <dbReference type="PROSITE" id="PS50110"/>
    </source>
</evidence>
<evidence type="ECO:0000256" key="1">
    <source>
        <dbReference type="ARBA" id="ARBA00022553"/>
    </source>
</evidence>